<dbReference type="EMBL" id="JAHRIO010091901">
    <property type="protein sequence ID" value="MEQ2189003.1"/>
    <property type="molecule type" value="Genomic_DNA"/>
</dbReference>
<dbReference type="InterPro" id="IPR052203">
    <property type="entry name" value="GHMP_Kinase-Related"/>
</dbReference>
<dbReference type="PANTHER" id="PTHR32463">
    <property type="entry name" value="L-FUCOSE KINASE"/>
    <property type="match status" value="1"/>
</dbReference>
<organism evidence="5 6">
    <name type="scientific">Goodea atripinnis</name>
    <dbReference type="NCBI Taxonomy" id="208336"/>
    <lineage>
        <taxon>Eukaryota</taxon>
        <taxon>Metazoa</taxon>
        <taxon>Chordata</taxon>
        <taxon>Craniata</taxon>
        <taxon>Vertebrata</taxon>
        <taxon>Euteleostomi</taxon>
        <taxon>Actinopterygii</taxon>
        <taxon>Neopterygii</taxon>
        <taxon>Teleostei</taxon>
        <taxon>Neoteleostei</taxon>
        <taxon>Acanthomorphata</taxon>
        <taxon>Ovalentaria</taxon>
        <taxon>Atherinomorphae</taxon>
        <taxon>Cyprinodontiformes</taxon>
        <taxon>Goodeidae</taxon>
        <taxon>Goodea</taxon>
    </lineage>
</organism>
<sequence length="128" mass="13599">GRVRDIIYKGSREQIQQALMPDGKVPLVSGPVFFCRSVSEKLLQTHVSPPLDGCTYLGLDSGAPPLQVFEHSSVSLSSDLALLGPAEVSLLGSNPGSVCGRGQSWLEFPSQSTWASSEDRQSGAVEDP</sequence>
<keyword evidence="3" id="KW-0418">Kinase</keyword>
<gene>
    <name evidence="5" type="ORF">GOODEAATRI_020644</name>
</gene>
<accession>A0ABV0PZP2</accession>
<evidence type="ECO:0000256" key="1">
    <source>
        <dbReference type="ARBA" id="ARBA00022679"/>
    </source>
</evidence>
<proteinExistence type="predicted"/>
<feature type="non-terminal residue" evidence="5">
    <location>
        <position position="1"/>
    </location>
</feature>
<dbReference type="Proteomes" id="UP001476798">
    <property type="component" value="Unassembled WGS sequence"/>
</dbReference>
<dbReference type="Pfam" id="PF07959">
    <property type="entry name" value="Fucose_pyrophosphorylase"/>
    <property type="match status" value="1"/>
</dbReference>
<dbReference type="PANTHER" id="PTHR32463:SF0">
    <property type="entry name" value="L-FUCOSE KINASE"/>
    <property type="match status" value="1"/>
</dbReference>
<comment type="caution">
    <text evidence="5">The sequence shown here is derived from an EMBL/GenBank/DDBJ whole genome shotgun (WGS) entry which is preliminary data.</text>
</comment>
<evidence type="ECO:0000256" key="3">
    <source>
        <dbReference type="ARBA" id="ARBA00022777"/>
    </source>
</evidence>
<evidence type="ECO:0000259" key="4">
    <source>
        <dbReference type="Pfam" id="PF07959"/>
    </source>
</evidence>
<evidence type="ECO:0000313" key="6">
    <source>
        <dbReference type="Proteomes" id="UP001476798"/>
    </source>
</evidence>
<name>A0ABV0PZP2_9TELE</name>
<protein>
    <recommendedName>
        <fullName evidence="4">GDP-fucose pyrophosphorylase domain-containing protein</fullName>
    </recommendedName>
</protein>
<dbReference type="InterPro" id="IPR012887">
    <property type="entry name" value="GDP_fucose_pyrophosphorylase"/>
</dbReference>
<keyword evidence="2" id="KW-0547">Nucleotide-binding</keyword>
<evidence type="ECO:0000313" key="5">
    <source>
        <dbReference type="EMBL" id="MEQ2189003.1"/>
    </source>
</evidence>
<reference evidence="5 6" key="1">
    <citation type="submission" date="2021-06" db="EMBL/GenBank/DDBJ databases">
        <authorList>
            <person name="Palmer J.M."/>
        </authorList>
    </citation>
    <scope>NUCLEOTIDE SEQUENCE [LARGE SCALE GENOMIC DNA]</scope>
    <source>
        <strain evidence="5 6">GA_2019</strain>
        <tissue evidence="5">Muscle</tissue>
    </source>
</reference>
<keyword evidence="1" id="KW-0808">Transferase</keyword>
<feature type="domain" description="GDP-fucose pyrophosphorylase" evidence="4">
    <location>
        <begin position="2"/>
        <end position="65"/>
    </location>
</feature>
<evidence type="ECO:0000256" key="2">
    <source>
        <dbReference type="ARBA" id="ARBA00022741"/>
    </source>
</evidence>
<keyword evidence="6" id="KW-1185">Reference proteome</keyword>